<dbReference type="SUPFAM" id="SSF53098">
    <property type="entry name" value="Ribonuclease H-like"/>
    <property type="match status" value="1"/>
</dbReference>
<evidence type="ECO:0000313" key="5">
    <source>
        <dbReference type="EMBL" id="RZU75996.1"/>
    </source>
</evidence>
<evidence type="ECO:0000313" key="4">
    <source>
        <dbReference type="EMBL" id="RZU75873.1"/>
    </source>
</evidence>
<dbReference type="InterPro" id="IPR048020">
    <property type="entry name" value="Transpos_IS3"/>
</dbReference>
<feature type="domain" description="Integrase catalytic" evidence="2">
    <location>
        <begin position="124"/>
        <end position="288"/>
    </location>
</feature>
<dbReference type="InterPro" id="IPR050900">
    <property type="entry name" value="Transposase_IS3/IS150/IS904"/>
</dbReference>
<evidence type="ECO:0000313" key="8">
    <source>
        <dbReference type="Proteomes" id="UP000294114"/>
    </source>
</evidence>
<dbReference type="EMBL" id="SHLD01000001">
    <property type="protein sequence ID" value="RZU76092.1"/>
    <property type="molecule type" value="Genomic_DNA"/>
</dbReference>
<evidence type="ECO:0000256" key="1">
    <source>
        <dbReference type="ARBA" id="ARBA00002286"/>
    </source>
</evidence>
<evidence type="ECO:0000313" key="3">
    <source>
        <dbReference type="EMBL" id="RZU74919.1"/>
    </source>
</evidence>
<dbReference type="PANTHER" id="PTHR46889:SF4">
    <property type="entry name" value="TRANSPOSASE INSO FOR INSERTION SEQUENCE ELEMENT IS911B-RELATED"/>
    <property type="match status" value="1"/>
</dbReference>
<dbReference type="Pfam" id="PF00665">
    <property type="entry name" value="rve"/>
    <property type="match status" value="1"/>
</dbReference>
<protein>
    <submittedName>
        <fullName evidence="4">Transposase InsO family protein</fullName>
    </submittedName>
</protein>
<dbReference type="InterPro" id="IPR036397">
    <property type="entry name" value="RNaseH_sf"/>
</dbReference>
<evidence type="ECO:0000313" key="7">
    <source>
        <dbReference type="EMBL" id="RZU76172.1"/>
    </source>
</evidence>
<dbReference type="Pfam" id="PF13276">
    <property type="entry name" value="HTH_21"/>
    <property type="match status" value="1"/>
</dbReference>
<dbReference type="InterPro" id="IPR025948">
    <property type="entry name" value="HTH-like_dom"/>
</dbReference>
<dbReference type="GO" id="GO:0003676">
    <property type="term" value="F:nucleic acid binding"/>
    <property type="evidence" value="ECO:0007669"/>
    <property type="project" value="InterPro"/>
</dbReference>
<name>A0A4Q8BF61_9ACTN</name>
<evidence type="ECO:0000313" key="6">
    <source>
        <dbReference type="EMBL" id="RZU76092.1"/>
    </source>
</evidence>
<evidence type="ECO:0000259" key="2">
    <source>
        <dbReference type="PROSITE" id="PS50994"/>
    </source>
</evidence>
<dbReference type="OrthoDB" id="3215922at2"/>
<gene>
    <name evidence="3" type="ORF">EV384_3413</name>
    <name evidence="4" type="ORF">EV384_4445</name>
    <name evidence="5" type="ORF">EV384_4588</name>
    <name evidence="6" type="ORF">EV384_4700</name>
    <name evidence="7" type="ORF">EV384_4800</name>
</gene>
<sequence length="296" mass="33395">MSVAGFIASQRTEHDVPHAIACRALGVSESWFYKWRDRPPTPRDDRRARLAAAVTKVFDDSGGTYGSPRIGIELREQGWQVSDNTIAQLMAEFGLAARIKRRRRSLTRQGKRPAAPDLVKRVFTAPAPDVAWCGDMTEIRTDEGKLYLATVIDLYSRRILGYAMGAHHDAGLVVAALNMAAVTRGGRVEGVIFHSDRGSEYTSADFARACARWKVRQSMGRVGSCFDNAVAEATFSTIKVEYVHRRHFRTRTEARLKIATWITDFYNQRRRHSVCDWRSPIDYERSETRALEAQAA</sequence>
<dbReference type="Pfam" id="PF13333">
    <property type="entry name" value="rve_2"/>
    <property type="match status" value="1"/>
</dbReference>
<dbReference type="InterPro" id="IPR001584">
    <property type="entry name" value="Integrase_cat-core"/>
</dbReference>
<dbReference type="EMBL" id="SHLD01000001">
    <property type="protein sequence ID" value="RZU75996.1"/>
    <property type="molecule type" value="Genomic_DNA"/>
</dbReference>
<dbReference type="PROSITE" id="PS50994">
    <property type="entry name" value="INTEGRASE"/>
    <property type="match status" value="1"/>
</dbReference>
<dbReference type="EMBL" id="SHLD01000001">
    <property type="protein sequence ID" value="RZU75873.1"/>
    <property type="molecule type" value="Genomic_DNA"/>
</dbReference>
<dbReference type="InterPro" id="IPR012337">
    <property type="entry name" value="RNaseH-like_sf"/>
</dbReference>
<dbReference type="Proteomes" id="UP000294114">
    <property type="component" value="Unassembled WGS sequence"/>
</dbReference>
<accession>A0A4Q8BF61</accession>
<dbReference type="PANTHER" id="PTHR46889">
    <property type="entry name" value="TRANSPOSASE INSF FOR INSERTION SEQUENCE IS3B-RELATED"/>
    <property type="match status" value="1"/>
</dbReference>
<proteinExistence type="predicted"/>
<dbReference type="Gene3D" id="3.30.420.10">
    <property type="entry name" value="Ribonuclease H-like superfamily/Ribonuclease H"/>
    <property type="match status" value="1"/>
</dbReference>
<dbReference type="EMBL" id="SHLD01000001">
    <property type="protein sequence ID" value="RZU74919.1"/>
    <property type="molecule type" value="Genomic_DNA"/>
</dbReference>
<organism evidence="4 8">
    <name type="scientific">Micromonospora kangleipakensis</name>
    <dbReference type="NCBI Taxonomy" id="1077942"/>
    <lineage>
        <taxon>Bacteria</taxon>
        <taxon>Bacillati</taxon>
        <taxon>Actinomycetota</taxon>
        <taxon>Actinomycetes</taxon>
        <taxon>Micromonosporales</taxon>
        <taxon>Micromonosporaceae</taxon>
        <taxon>Micromonospora</taxon>
    </lineage>
</organism>
<dbReference type="NCBIfam" id="NF033516">
    <property type="entry name" value="transpos_IS3"/>
    <property type="match status" value="1"/>
</dbReference>
<dbReference type="EMBL" id="SHLD01000001">
    <property type="protein sequence ID" value="RZU76172.1"/>
    <property type="molecule type" value="Genomic_DNA"/>
</dbReference>
<dbReference type="AlphaFoldDB" id="A0A4Q8BF61"/>
<comment type="function">
    <text evidence="1">Involved in the transposition of the insertion sequence.</text>
</comment>
<dbReference type="GO" id="GO:0015074">
    <property type="term" value="P:DNA integration"/>
    <property type="evidence" value="ECO:0007669"/>
    <property type="project" value="InterPro"/>
</dbReference>
<keyword evidence="8" id="KW-1185">Reference proteome</keyword>
<reference evidence="4 8" key="1">
    <citation type="submission" date="2019-02" db="EMBL/GenBank/DDBJ databases">
        <title>Sequencing the genomes of 1000 actinobacteria strains.</title>
        <authorList>
            <person name="Klenk H.-P."/>
        </authorList>
    </citation>
    <scope>NUCLEOTIDE SEQUENCE [LARGE SCALE GENOMIC DNA]</scope>
    <source>
        <strain evidence="4 8">DSM 45612</strain>
    </source>
</reference>
<comment type="caution">
    <text evidence="4">The sequence shown here is derived from an EMBL/GenBank/DDBJ whole genome shotgun (WGS) entry which is preliminary data.</text>
</comment>